<dbReference type="InterPro" id="IPR023997">
    <property type="entry name" value="TonB-dep_OMP_SusC/RagA_CS"/>
</dbReference>
<proteinExistence type="inferred from homology"/>
<keyword evidence="3 8" id="KW-1134">Transmembrane beta strand</keyword>
<feature type="domain" description="TonB-dependent receptor plug" evidence="10">
    <location>
        <begin position="123"/>
        <end position="255"/>
    </location>
</feature>
<evidence type="ECO:0000256" key="1">
    <source>
        <dbReference type="ARBA" id="ARBA00004571"/>
    </source>
</evidence>
<evidence type="ECO:0000256" key="3">
    <source>
        <dbReference type="ARBA" id="ARBA00022452"/>
    </source>
</evidence>
<dbReference type="Pfam" id="PF07715">
    <property type="entry name" value="Plug"/>
    <property type="match status" value="1"/>
</dbReference>
<accession>A0A8A4TY80</accession>
<evidence type="ECO:0000256" key="5">
    <source>
        <dbReference type="ARBA" id="ARBA00022729"/>
    </source>
</evidence>
<sequence length="987" mass="107523">MRLRVISLWAVVFLWVSPLLLAQNLSVTGTVTDGATGDPLPGATIVAVGTTYSTVSDGEGKFALTVPSSNEATIRVTFVGYQNFEQQISGPAANLDVQLKAEALNLSEEMVVTGFATSVKRANLANSVATISQEEISRVPVQTVDGALSGKFTGVTVRENSGAPGGGISVKLRGVSTINGSSQPLYVVDGVIVSNMAIQSGTNFVSEAASAGSSTPQDNPTNRIADLNPEDIESIEVLKGPSAAAIYGSKASNGVILITTKRGRAGETRYNFSAKFGQRSISNKLGQRVYTRDTAYSLGQAQGEFFDSVARADGTYELIDYEEEMYGNDGAIQEYNFSTSGGGDKTTFFISGSSLDDEGIIERTGYRKNGFRVNLDHRFSPTLRVSASTNFVKSTSDRGLTNNENRGGVTFGVALSSTPNFVDLRPDADGNYPNNPFAASNPLETRDKMLNRETVQRTVGSFKLDWEILSTATQTLDFSILAGYDFFSQENDSLFTPDLQFEEDKSNGLPGTTVQKTTDADNGNLYFNLTHTFIASSGTLFKTSGGLQFEETSSNERLIVGEGLFPNQANFDTAANISFVEQRQLEQRDRGFFIQEEITFGDAIYVVAGIRSDSSSNNGDEDKFYTFPKGAVSVRLSEYDFWEGVKDVFNEFKVRVAWGRTGNLPEFGRKYSSFETVNIDGSGGLLVGTTRGNPNIEPETSTELEIGFDAGIKDNMATFEVSYFNQDIDDLIMLQELPPSSGFQIEAINGGAMETEGIEAALAINPINTEEMEWTARLNYYTFESTITRLDVPAFTVAGGGFAPVLGEFFIEEGESATQIKGIENGEFIKLGDETPDFQLSWDNYFKYREWSLSWLLDWKEGGDAINLTFLLSDGAGTTHDLDTPEGAARAAAFGTTTSQLIEDAGYFKLRELRLQYELPRQRLKSMFNGRVSNIRLALTGRNLWTSTDYSSYDPEVSNFGNRSIGSIEVTPFPSSKSFYFTVSAGM</sequence>
<dbReference type="Pfam" id="PF13715">
    <property type="entry name" value="CarbopepD_reg_2"/>
    <property type="match status" value="1"/>
</dbReference>
<evidence type="ECO:0000256" key="6">
    <source>
        <dbReference type="ARBA" id="ARBA00023136"/>
    </source>
</evidence>
<dbReference type="KEGG" id="scor:J3U87_16485"/>
<comment type="similarity">
    <text evidence="8">Belongs to the TonB-dependent receptor family.</text>
</comment>
<dbReference type="Gene3D" id="2.40.170.20">
    <property type="entry name" value="TonB-dependent receptor, beta-barrel domain"/>
    <property type="match status" value="1"/>
</dbReference>
<dbReference type="InterPro" id="IPR023996">
    <property type="entry name" value="TonB-dep_OMP_SusC/RagA"/>
</dbReference>
<dbReference type="InterPro" id="IPR012910">
    <property type="entry name" value="Plug_dom"/>
</dbReference>
<dbReference type="GO" id="GO:0044718">
    <property type="term" value="P:siderophore transmembrane transport"/>
    <property type="evidence" value="ECO:0007669"/>
    <property type="project" value="TreeGrafter"/>
</dbReference>
<evidence type="ECO:0000256" key="9">
    <source>
        <dbReference type="SAM" id="SignalP"/>
    </source>
</evidence>
<dbReference type="InterPro" id="IPR039426">
    <property type="entry name" value="TonB-dep_rcpt-like"/>
</dbReference>
<feature type="signal peptide" evidence="9">
    <location>
        <begin position="1"/>
        <end position="22"/>
    </location>
</feature>
<dbReference type="Gene3D" id="2.170.130.10">
    <property type="entry name" value="TonB-dependent receptor, plug domain"/>
    <property type="match status" value="1"/>
</dbReference>
<evidence type="ECO:0000313" key="12">
    <source>
        <dbReference type="Proteomes" id="UP000663929"/>
    </source>
</evidence>
<dbReference type="PANTHER" id="PTHR30069">
    <property type="entry name" value="TONB-DEPENDENT OUTER MEMBRANE RECEPTOR"/>
    <property type="match status" value="1"/>
</dbReference>
<reference evidence="11" key="1">
    <citation type="submission" date="2021-03" db="EMBL/GenBank/DDBJ databases">
        <title>Acanthopleuribacteraceae sp. M133.</title>
        <authorList>
            <person name="Wang G."/>
        </authorList>
    </citation>
    <scope>NUCLEOTIDE SEQUENCE</scope>
    <source>
        <strain evidence="11">M133</strain>
    </source>
</reference>
<keyword evidence="4 8" id="KW-0812">Transmembrane</keyword>
<dbReference type="InterPro" id="IPR036942">
    <property type="entry name" value="Beta-barrel_TonB_sf"/>
</dbReference>
<gene>
    <name evidence="11" type="ORF">J3U87_16485</name>
</gene>
<dbReference type="InterPro" id="IPR037066">
    <property type="entry name" value="Plug_dom_sf"/>
</dbReference>
<evidence type="ECO:0000259" key="10">
    <source>
        <dbReference type="Pfam" id="PF07715"/>
    </source>
</evidence>
<dbReference type="Proteomes" id="UP000663929">
    <property type="component" value="Chromosome"/>
</dbReference>
<evidence type="ECO:0000313" key="11">
    <source>
        <dbReference type="EMBL" id="QTD54044.1"/>
    </source>
</evidence>
<dbReference type="PROSITE" id="PS52016">
    <property type="entry name" value="TONB_DEPENDENT_REC_3"/>
    <property type="match status" value="1"/>
</dbReference>
<dbReference type="NCBIfam" id="TIGR04056">
    <property type="entry name" value="OMP_RagA_SusC"/>
    <property type="match status" value="1"/>
</dbReference>
<keyword evidence="2 8" id="KW-0813">Transport</keyword>
<evidence type="ECO:0000256" key="7">
    <source>
        <dbReference type="ARBA" id="ARBA00023237"/>
    </source>
</evidence>
<dbReference type="GO" id="GO:0015344">
    <property type="term" value="F:siderophore uptake transmembrane transporter activity"/>
    <property type="evidence" value="ECO:0007669"/>
    <property type="project" value="TreeGrafter"/>
</dbReference>
<comment type="subcellular location">
    <subcellularLocation>
        <location evidence="1 8">Cell outer membrane</location>
        <topology evidence="1 8">Multi-pass membrane protein</topology>
    </subcellularLocation>
</comment>
<name>A0A8A4TY80_SULCO</name>
<organism evidence="11 12">
    <name type="scientific">Sulfidibacter corallicola</name>
    <dbReference type="NCBI Taxonomy" id="2818388"/>
    <lineage>
        <taxon>Bacteria</taxon>
        <taxon>Pseudomonadati</taxon>
        <taxon>Acidobacteriota</taxon>
        <taxon>Holophagae</taxon>
        <taxon>Acanthopleuribacterales</taxon>
        <taxon>Acanthopleuribacteraceae</taxon>
        <taxon>Sulfidibacter</taxon>
    </lineage>
</organism>
<keyword evidence="5 9" id="KW-0732">Signal</keyword>
<dbReference type="AlphaFoldDB" id="A0A8A4TY80"/>
<keyword evidence="6 8" id="KW-0472">Membrane</keyword>
<dbReference type="InterPro" id="IPR008969">
    <property type="entry name" value="CarboxyPept-like_regulatory"/>
</dbReference>
<dbReference type="SUPFAM" id="SSF49464">
    <property type="entry name" value="Carboxypeptidase regulatory domain-like"/>
    <property type="match status" value="1"/>
</dbReference>
<dbReference type="GO" id="GO:0009279">
    <property type="term" value="C:cell outer membrane"/>
    <property type="evidence" value="ECO:0007669"/>
    <property type="project" value="UniProtKB-SubCell"/>
</dbReference>
<dbReference type="RefSeq" id="WP_237384144.1">
    <property type="nucleotide sequence ID" value="NZ_CP071793.1"/>
</dbReference>
<evidence type="ECO:0000256" key="2">
    <source>
        <dbReference type="ARBA" id="ARBA00022448"/>
    </source>
</evidence>
<dbReference type="Gene3D" id="2.60.40.1120">
    <property type="entry name" value="Carboxypeptidase-like, regulatory domain"/>
    <property type="match status" value="1"/>
</dbReference>
<dbReference type="EMBL" id="CP071793">
    <property type="protein sequence ID" value="QTD54044.1"/>
    <property type="molecule type" value="Genomic_DNA"/>
</dbReference>
<protein>
    <submittedName>
        <fullName evidence="11">SusC/RagA family TonB-linked outer membrane protein</fullName>
    </submittedName>
</protein>
<keyword evidence="12" id="KW-1185">Reference proteome</keyword>
<dbReference type="PANTHER" id="PTHR30069:SF53">
    <property type="entry name" value="COLICIN I RECEPTOR-RELATED"/>
    <property type="match status" value="1"/>
</dbReference>
<dbReference type="SUPFAM" id="SSF56935">
    <property type="entry name" value="Porins"/>
    <property type="match status" value="1"/>
</dbReference>
<feature type="chain" id="PRO_5035230177" evidence="9">
    <location>
        <begin position="23"/>
        <end position="987"/>
    </location>
</feature>
<evidence type="ECO:0000256" key="4">
    <source>
        <dbReference type="ARBA" id="ARBA00022692"/>
    </source>
</evidence>
<keyword evidence="7 8" id="KW-0998">Cell outer membrane</keyword>
<dbReference type="NCBIfam" id="TIGR04057">
    <property type="entry name" value="SusC_RagA_signa"/>
    <property type="match status" value="1"/>
</dbReference>
<evidence type="ECO:0000256" key="8">
    <source>
        <dbReference type="PROSITE-ProRule" id="PRU01360"/>
    </source>
</evidence>